<organism evidence="1 2">
    <name type="scientific">Magallana gigas</name>
    <name type="common">Pacific oyster</name>
    <name type="synonym">Crassostrea gigas</name>
    <dbReference type="NCBI Taxonomy" id="29159"/>
    <lineage>
        <taxon>Eukaryota</taxon>
        <taxon>Metazoa</taxon>
        <taxon>Spiralia</taxon>
        <taxon>Lophotrochozoa</taxon>
        <taxon>Mollusca</taxon>
        <taxon>Bivalvia</taxon>
        <taxon>Autobranchia</taxon>
        <taxon>Pteriomorphia</taxon>
        <taxon>Ostreida</taxon>
        <taxon>Ostreoidea</taxon>
        <taxon>Ostreidae</taxon>
        <taxon>Magallana</taxon>
    </lineage>
</organism>
<evidence type="ECO:0000313" key="2">
    <source>
        <dbReference type="Proteomes" id="UP000005408"/>
    </source>
</evidence>
<reference evidence="1" key="1">
    <citation type="submission" date="2022-08" db="UniProtKB">
        <authorList>
            <consortium name="EnsemblMetazoa"/>
        </authorList>
    </citation>
    <scope>IDENTIFICATION</scope>
    <source>
        <strain evidence="1">05x7-T-G4-1.051#20</strain>
    </source>
</reference>
<dbReference type="Proteomes" id="UP000005408">
    <property type="component" value="Unassembled WGS sequence"/>
</dbReference>
<protein>
    <submittedName>
        <fullName evidence="1">Uncharacterized protein</fullName>
    </submittedName>
</protein>
<name>A0A8W8LTL2_MAGGI</name>
<dbReference type="EnsemblMetazoa" id="G29646.1">
    <property type="protein sequence ID" value="G29646.1:cds"/>
    <property type="gene ID" value="G29646"/>
</dbReference>
<accession>A0A8W8LTL2</accession>
<evidence type="ECO:0000313" key="1">
    <source>
        <dbReference type="EnsemblMetazoa" id="G29646.1:cds"/>
    </source>
</evidence>
<dbReference type="AlphaFoldDB" id="A0A8W8LTL2"/>
<proteinExistence type="predicted"/>
<keyword evidence="2" id="KW-1185">Reference proteome</keyword>
<sequence>MPRETEDTVQGDSPLKPMYIRDFRIRNRPTGPTISELSAIFYDTKHPFYPRPRATRRKHSPDQFLTTVVIKTMKNLQSLGLFLLAAILVVNAQNNTAPKTAQGAGKGERKKETQAFDGLLCYYQSQHLGRLLAVPKRPGGAKAYIP</sequence>